<feature type="compositionally biased region" description="Pro residues" evidence="1">
    <location>
        <begin position="280"/>
        <end position="297"/>
    </location>
</feature>
<feature type="transmembrane region" description="Helical" evidence="2">
    <location>
        <begin position="439"/>
        <end position="460"/>
    </location>
</feature>
<organism evidence="3 4">
    <name type="scientific">Diacronema lutheri</name>
    <name type="common">Unicellular marine alga</name>
    <name type="synonym">Monochrysis lutheri</name>
    <dbReference type="NCBI Taxonomy" id="2081491"/>
    <lineage>
        <taxon>Eukaryota</taxon>
        <taxon>Haptista</taxon>
        <taxon>Haptophyta</taxon>
        <taxon>Pavlovophyceae</taxon>
        <taxon>Pavlovales</taxon>
        <taxon>Pavlovaceae</taxon>
        <taxon>Diacronema</taxon>
    </lineage>
</organism>
<dbReference type="Gene3D" id="3.90.245.10">
    <property type="entry name" value="Ribonucleoside hydrolase-like"/>
    <property type="match status" value="1"/>
</dbReference>
<feature type="compositionally biased region" description="Low complexity" evidence="1">
    <location>
        <begin position="1033"/>
        <end position="1047"/>
    </location>
</feature>
<dbReference type="OrthoDB" id="2564527at2759"/>
<keyword evidence="2" id="KW-0472">Membrane</keyword>
<keyword evidence="2" id="KW-0812">Transmembrane</keyword>
<keyword evidence="2" id="KW-1133">Transmembrane helix</keyword>
<feature type="transmembrane region" description="Helical" evidence="2">
    <location>
        <begin position="396"/>
        <end position="419"/>
    </location>
</feature>
<feature type="region of interest" description="Disordered" evidence="1">
    <location>
        <begin position="818"/>
        <end position="849"/>
    </location>
</feature>
<dbReference type="EMBL" id="JAGTXO010000029">
    <property type="protein sequence ID" value="KAG8460936.1"/>
    <property type="molecule type" value="Genomic_DNA"/>
</dbReference>
<comment type="caution">
    <text evidence="3">The sequence shown here is derived from an EMBL/GenBank/DDBJ whole genome shotgun (WGS) entry which is preliminary data.</text>
</comment>
<dbReference type="PANTHER" id="PTHR12460">
    <property type="entry name" value="CYCLIN-DEPENDENT KINASE INHIBITOR-RELATED PROTEIN"/>
    <property type="match status" value="1"/>
</dbReference>
<dbReference type="Proteomes" id="UP000751190">
    <property type="component" value="Unassembled WGS sequence"/>
</dbReference>
<feature type="region of interest" description="Disordered" evidence="1">
    <location>
        <begin position="264"/>
        <end position="301"/>
    </location>
</feature>
<evidence type="ECO:0000256" key="1">
    <source>
        <dbReference type="SAM" id="MobiDB-lite"/>
    </source>
</evidence>
<feature type="transmembrane region" description="Helical" evidence="2">
    <location>
        <begin position="537"/>
        <end position="563"/>
    </location>
</feature>
<feature type="compositionally biased region" description="Polar residues" evidence="1">
    <location>
        <begin position="826"/>
        <end position="837"/>
    </location>
</feature>
<gene>
    <name evidence="3" type="ORF">KFE25_010687</name>
</gene>
<evidence type="ECO:0000313" key="3">
    <source>
        <dbReference type="EMBL" id="KAG8460936.1"/>
    </source>
</evidence>
<proteinExistence type="predicted"/>
<protein>
    <submittedName>
        <fullName evidence="3">Uncharacterized protein</fullName>
    </submittedName>
</protein>
<dbReference type="PANTHER" id="PTHR12460:SF38">
    <property type="entry name" value="KINETOPLAST-ASSOCIATED PROTEIN-LIKE PROTEIN"/>
    <property type="match status" value="1"/>
</dbReference>
<keyword evidence="4" id="KW-1185">Reference proteome</keyword>
<name>A0A8J5X8U7_DIALT</name>
<feature type="transmembrane region" description="Helical" evidence="2">
    <location>
        <begin position="467"/>
        <end position="487"/>
    </location>
</feature>
<dbReference type="GO" id="GO:0016799">
    <property type="term" value="F:hydrolase activity, hydrolyzing N-glycosyl compounds"/>
    <property type="evidence" value="ECO:0007669"/>
    <property type="project" value="InterPro"/>
</dbReference>
<feature type="region of interest" description="Disordered" evidence="1">
    <location>
        <begin position="674"/>
        <end position="731"/>
    </location>
</feature>
<reference evidence="3" key="1">
    <citation type="submission" date="2021-05" db="EMBL/GenBank/DDBJ databases">
        <title>The genome of the haptophyte Pavlova lutheri (Diacronema luteri, Pavlovales) - a model for lipid biosynthesis in eukaryotic algae.</title>
        <authorList>
            <person name="Hulatt C.J."/>
            <person name="Posewitz M.C."/>
        </authorList>
    </citation>
    <scope>NUCLEOTIDE SEQUENCE</scope>
    <source>
        <strain evidence="3">NIVA-4/92</strain>
    </source>
</reference>
<feature type="compositionally biased region" description="Low complexity" evidence="1">
    <location>
        <begin position="714"/>
        <end position="731"/>
    </location>
</feature>
<feature type="region of interest" description="Disordered" evidence="1">
    <location>
        <begin position="1027"/>
        <end position="1085"/>
    </location>
</feature>
<feature type="region of interest" description="Disordered" evidence="1">
    <location>
        <begin position="759"/>
        <end position="799"/>
    </location>
</feature>
<feature type="compositionally biased region" description="Polar residues" evidence="1">
    <location>
        <begin position="1057"/>
        <end position="1075"/>
    </location>
</feature>
<sequence>MVLITDPGPDPDDIKTMLISGVLHRKKEITLHAIVANDVIAAEPELFLARTREVTVMGGLTWDDANTKWRPDSSVNNGFDQPGAEAVYDFCFSRGVPLTVVSRMAVPILPMQLAKSFAVRTHCPVMTYLADAQFLGLEGLWQKLCDGKLPARCTKQWYFETFCGVGADDFAQRGYASLHKDDNINQMLNGFVKPYDVIALMAVLPLTRACFAHDAAAHYVSGGATHTLLLDEAHMIDVKHVLKLLRNTFIEVVVATRAQQAINAKRAHRESAGRAARDVPSPPPPRAEQQPALPPPIDAQQSETRLWPWPCDALCHRLCPLRAASRKPRASTYLSSGNRVGGRLRDGMRGDTATVPLSGARAPQVVPQRPEGGTLSHDAISALLEAALTEARAGQAAYVVAGVALGVLVLVACAGLFFVDQHFRQLAGEPATDAEASIAVFRTDVASILFTTGLAVLALAFQPTHRFLPVVRVASAGVCALHLAFVIDYFVEVSRPGRVRDGGGQRVWEAASFSCARLLFVLWLLRAMLLEWSRVRALALALVQTIGASAVCEALLVIVRRAWFNGFLHGARGPLVAKVTIARTVIKLVVGLLLLWPGTPRRARAIFSRALFTPWGRLLTGHARGSHAGLASIAPLLGFGSTHEREVRELMSDVAVVFFGAPIDGGSLAQLRATKRRTHGTRASSAAASGAGGAPAHAPPAPPRLDETRAAGSPNATAAGSPNAAAAGSPNASAALGARDAAAGARDAAADALDAAEAGDAPWPLHGCRPSTERKRRQTSRRRGDLASAGSGGNSGGQWDSYARRVLVRAVGARAAAGATGAPADSSGSQPQQQAATGPSGEPGGGAPREAKVDAYVVHSFYDSMDLKAAALEGWAQRWEARHGRPPTVFMDVLCADPSLRPWEHLQHMPAYLAKSKSLLILAGPTLTDRLWCMMELYTWLCVGGSLQHVHVLPLSTDEAACQKAIASFDTFAVMYARTSSDEDMQRLVLAVEIARISRFNDAIRFYLPVVRAAFERCCVPAVRTRTSHPHGASVADSAAAEASTAAQRGPAGRESASASTVASRQISRRPSTSEPCAYPKRGGS</sequence>
<evidence type="ECO:0000256" key="2">
    <source>
        <dbReference type="SAM" id="Phobius"/>
    </source>
</evidence>
<accession>A0A8J5X8U7</accession>
<dbReference type="InterPro" id="IPR036452">
    <property type="entry name" value="Ribo_hydro-like"/>
</dbReference>
<feature type="transmembrane region" description="Helical" evidence="2">
    <location>
        <begin position="507"/>
        <end position="525"/>
    </location>
</feature>
<feature type="transmembrane region" description="Helical" evidence="2">
    <location>
        <begin position="575"/>
        <end position="596"/>
    </location>
</feature>
<dbReference type="AlphaFoldDB" id="A0A8J5X8U7"/>
<evidence type="ECO:0000313" key="4">
    <source>
        <dbReference type="Proteomes" id="UP000751190"/>
    </source>
</evidence>